<name>A0A388L9F5_CHABU</name>
<keyword evidence="3" id="KW-1185">Reference proteome</keyword>
<evidence type="ECO:0000313" key="3">
    <source>
        <dbReference type="Proteomes" id="UP000265515"/>
    </source>
</evidence>
<dbReference type="Gramene" id="GBG78823">
    <property type="protein sequence ID" value="GBG78823"/>
    <property type="gene ID" value="CBR_g28047"/>
</dbReference>
<proteinExistence type="predicted"/>
<accession>A0A388L9F5</accession>
<feature type="region of interest" description="Disordered" evidence="1">
    <location>
        <begin position="32"/>
        <end position="276"/>
    </location>
</feature>
<dbReference type="EMBL" id="BFEA01000304">
    <property type="protein sequence ID" value="GBG78823.1"/>
    <property type="molecule type" value="Genomic_DNA"/>
</dbReference>
<evidence type="ECO:0000313" key="2">
    <source>
        <dbReference type="EMBL" id="GBG78823.1"/>
    </source>
</evidence>
<gene>
    <name evidence="2" type="ORF">CBR_g28047</name>
</gene>
<dbReference type="AlphaFoldDB" id="A0A388L9F5"/>
<dbReference type="Proteomes" id="UP000265515">
    <property type="component" value="Unassembled WGS sequence"/>
</dbReference>
<feature type="compositionally biased region" description="Basic and acidic residues" evidence="1">
    <location>
        <begin position="149"/>
        <end position="173"/>
    </location>
</feature>
<protein>
    <submittedName>
        <fullName evidence="2">Uncharacterized protein</fullName>
    </submittedName>
</protein>
<feature type="compositionally biased region" description="Low complexity" evidence="1">
    <location>
        <begin position="218"/>
        <end position="235"/>
    </location>
</feature>
<evidence type="ECO:0000256" key="1">
    <source>
        <dbReference type="SAM" id="MobiDB-lite"/>
    </source>
</evidence>
<organism evidence="2 3">
    <name type="scientific">Chara braunii</name>
    <name type="common">Braun's stonewort</name>
    <dbReference type="NCBI Taxonomy" id="69332"/>
    <lineage>
        <taxon>Eukaryota</taxon>
        <taxon>Viridiplantae</taxon>
        <taxon>Streptophyta</taxon>
        <taxon>Charophyceae</taxon>
        <taxon>Charales</taxon>
        <taxon>Characeae</taxon>
        <taxon>Chara</taxon>
    </lineage>
</organism>
<feature type="compositionally biased region" description="Basic and acidic residues" evidence="1">
    <location>
        <begin position="65"/>
        <end position="90"/>
    </location>
</feature>
<reference evidence="2 3" key="1">
    <citation type="journal article" date="2018" name="Cell">
        <title>The Chara Genome: Secondary Complexity and Implications for Plant Terrestrialization.</title>
        <authorList>
            <person name="Nishiyama T."/>
            <person name="Sakayama H."/>
            <person name="Vries J.D."/>
            <person name="Buschmann H."/>
            <person name="Saint-Marcoux D."/>
            <person name="Ullrich K.K."/>
            <person name="Haas F.B."/>
            <person name="Vanderstraeten L."/>
            <person name="Becker D."/>
            <person name="Lang D."/>
            <person name="Vosolsobe S."/>
            <person name="Rombauts S."/>
            <person name="Wilhelmsson P.K.I."/>
            <person name="Janitza P."/>
            <person name="Kern R."/>
            <person name="Heyl A."/>
            <person name="Rumpler F."/>
            <person name="Villalobos L.I.A.C."/>
            <person name="Clay J.M."/>
            <person name="Skokan R."/>
            <person name="Toyoda A."/>
            <person name="Suzuki Y."/>
            <person name="Kagoshima H."/>
            <person name="Schijlen E."/>
            <person name="Tajeshwar N."/>
            <person name="Catarino B."/>
            <person name="Hetherington A.J."/>
            <person name="Saltykova A."/>
            <person name="Bonnot C."/>
            <person name="Breuninger H."/>
            <person name="Symeonidi A."/>
            <person name="Radhakrishnan G.V."/>
            <person name="Van Nieuwerburgh F."/>
            <person name="Deforce D."/>
            <person name="Chang C."/>
            <person name="Karol K.G."/>
            <person name="Hedrich R."/>
            <person name="Ulvskov P."/>
            <person name="Glockner G."/>
            <person name="Delwiche C.F."/>
            <person name="Petrasek J."/>
            <person name="Van de Peer Y."/>
            <person name="Friml J."/>
            <person name="Beilby M."/>
            <person name="Dolan L."/>
            <person name="Kohara Y."/>
            <person name="Sugano S."/>
            <person name="Fujiyama A."/>
            <person name="Delaux P.-M."/>
            <person name="Quint M."/>
            <person name="TheiBen G."/>
            <person name="Hagemann M."/>
            <person name="Harholt J."/>
            <person name="Dunand C."/>
            <person name="Zachgo S."/>
            <person name="Langdale J."/>
            <person name="Maumus F."/>
            <person name="Straeten D.V.D."/>
            <person name="Gould S.B."/>
            <person name="Rensing S.A."/>
        </authorList>
    </citation>
    <scope>NUCLEOTIDE SEQUENCE [LARGE SCALE GENOMIC DNA]</scope>
    <source>
        <strain evidence="2 3">S276</strain>
    </source>
</reference>
<sequence length="276" mass="30168">MDPILQSDPEEERRAWRELKLQMDKLVLEEVRGTTGATGARETDLRHRRRPRHGGGYLTNVPWEGRGDDPMQTDEPRWLFGEERKRKVERPPTAGKEPKVAGMQQAERGQQVEEGGMQAGADELDTATDQAMKEREGDNNDEQDGCQGSRKDGTSREGRMDGEEEGGTTRELETTVDLGSSLGKEGQEGGEDGEGDRQDGSLVGKGEVHGNEGGKGIEQTTSQEEWETWATSGSSESRDSESSVQQGTENQGEEEVGGEDSGTGDSSQEGKEVQRT</sequence>
<comment type="caution">
    <text evidence="2">The sequence shown here is derived from an EMBL/GenBank/DDBJ whole genome shotgun (WGS) entry which is preliminary data.</text>
</comment>